<dbReference type="RefSeq" id="XP_046007857.1">
    <property type="nucleotide sequence ID" value="XM_046155414.1"/>
</dbReference>
<dbReference type="Proteomes" id="UP000756346">
    <property type="component" value="Unassembled WGS sequence"/>
</dbReference>
<feature type="chain" id="PRO_5040427490" description="Secreted protein" evidence="1">
    <location>
        <begin position="21"/>
        <end position="71"/>
    </location>
</feature>
<keyword evidence="1" id="KW-0732">Signal</keyword>
<dbReference type="AlphaFoldDB" id="A0A9P9BKX3"/>
<evidence type="ECO:0008006" key="4">
    <source>
        <dbReference type="Google" id="ProtNLM"/>
    </source>
</evidence>
<evidence type="ECO:0000313" key="2">
    <source>
        <dbReference type="EMBL" id="KAH7021656.1"/>
    </source>
</evidence>
<gene>
    <name evidence="2" type="ORF">B0I36DRAFT_335035</name>
</gene>
<name>A0A9P9BKX3_9PEZI</name>
<keyword evidence="3" id="KW-1185">Reference proteome</keyword>
<sequence>MAAATLLSASFFWGIPAVFSSSLELVLEMSPRSTSLVLLGPAICAEMLTQRPSFQVQSLPALAQLHDHHPV</sequence>
<organism evidence="2 3">
    <name type="scientific">Microdochium trichocladiopsis</name>
    <dbReference type="NCBI Taxonomy" id="1682393"/>
    <lineage>
        <taxon>Eukaryota</taxon>
        <taxon>Fungi</taxon>
        <taxon>Dikarya</taxon>
        <taxon>Ascomycota</taxon>
        <taxon>Pezizomycotina</taxon>
        <taxon>Sordariomycetes</taxon>
        <taxon>Xylariomycetidae</taxon>
        <taxon>Xylariales</taxon>
        <taxon>Microdochiaceae</taxon>
        <taxon>Microdochium</taxon>
    </lineage>
</organism>
<dbReference type="GeneID" id="70184960"/>
<evidence type="ECO:0000256" key="1">
    <source>
        <dbReference type="SAM" id="SignalP"/>
    </source>
</evidence>
<accession>A0A9P9BKX3</accession>
<evidence type="ECO:0000313" key="3">
    <source>
        <dbReference type="Proteomes" id="UP000756346"/>
    </source>
</evidence>
<feature type="signal peptide" evidence="1">
    <location>
        <begin position="1"/>
        <end position="20"/>
    </location>
</feature>
<comment type="caution">
    <text evidence="2">The sequence shown here is derived from an EMBL/GenBank/DDBJ whole genome shotgun (WGS) entry which is preliminary data.</text>
</comment>
<dbReference type="EMBL" id="JAGTJQ010000010">
    <property type="protein sequence ID" value="KAH7021656.1"/>
    <property type="molecule type" value="Genomic_DNA"/>
</dbReference>
<reference evidence="2" key="1">
    <citation type="journal article" date="2021" name="Nat. Commun.">
        <title>Genetic determinants of endophytism in the Arabidopsis root mycobiome.</title>
        <authorList>
            <person name="Mesny F."/>
            <person name="Miyauchi S."/>
            <person name="Thiergart T."/>
            <person name="Pickel B."/>
            <person name="Atanasova L."/>
            <person name="Karlsson M."/>
            <person name="Huettel B."/>
            <person name="Barry K.W."/>
            <person name="Haridas S."/>
            <person name="Chen C."/>
            <person name="Bauer D."/>
            <person name="Andreopoulos W."/>
            <person name="Pangilinan J."/>
            <person name="LaButti K."/>
            <person name="Riley R."/>
            <person name="Lipzen A."/>
            <person name="Clum A."/>
            <person name="Drula E."/>
            <person name="Henrissat B."/>
            <person name="Kohler A."/>
            <person name="Grigoriev I.V."/>
            <person name="Martin F.M."/>
            <person name="Hacquard S."/>
        </authorList>
    </citation>
    <scope>NUCLEOTIDE SEQUENCE</scope>
    <source>
        <strain evidence="2">MPI-CAGE-CH-0230</strain>
    </source>
</reference>
<proteinExistence type="predicted"/>
<protein>
    <recommendedName>
        <fullName evidence="4">Secreted protein</fullName>
    </recommendedName>
</protein>